<accession>A0A8H3FRZ9</accession>
<gene>
    <name evidence="2" type="ORF">HETSPECPRED_006417</name>
</gene>
<dbReference type="PRINTS" id="PR01625">
    <property type="entry name" value="GSTRNSFRASEO"/>
</dbReference>
<dbReference type="InterPro" id="IPR004045">
    <property type="entry name" value="Glutathione_S-Trfase_N"/>
</dbReference>
<organism evidence="2 3">
    <name type="scientific">Heterodermia speciosa</name>
    <dbReference type="NCBI Taxonomy" id="116794"/>
    <lineage>
        <taxon>Eukaryota</taxon>
        <taxon>Fungi</taxon>
        <taxon>Dikarya</taxon>
        <taxon>Ascomycota</taxon>
        <taxon>Pezizomycotina</taxon>
        <taxon>Lecanoromycetes</taxon>
        <taxon>OSLEUM clade</taxon>
        <taxon>Lecanoromycetidae</taxon>
        <taxon>Caliciales</taxon>
        <taxon>Physciaceae</taxon>
        <taxon>Heterodermia</taxon>
    </lineage>
</organism>
<dbReference type="GO" id="GO:0004364">
    <property type="term" value="F:glutathione transferase activity"/>
    <property type="evidence" value="ECO:0007669"/>
    <property type="project" value="InterPro"/>
</dbReference>
<dbReference type="SUPFAM" id="SSF47616">
    <property type="entry name" value="GST C-terminal domain-like"/>
    <property type="match status" value="1"/>
</dbReference>
<dbReference type="Pfam" id="PF13409">
    <property type="entry name" value="GST_N_2"/>
    <property type="match status" value="1"/>
</dbReference>
<dbReference type="PROSITE" id="PS50404">
    <property type="entry name" value="GST_NTER"/>
    <property type="match status" value="1"/>
</dbReference>
<evidence type="ECO:0000313" key="3">
    <source>
        <dbReference type="Proteomes" id="UP000664521"/>
    </source>
</evidence>
<dbReference type="InterPro" id="IPR005442">
    <property type="entry name" value="GST_omega"/>
</dbReference>
<comment type="caution">
    <text evidence="2">The sequence shown here is derived from an EMBL/GenBank/DDBJ whole genome shotgun (WGS) entry which is preliminary data.</text>
</comment>
<dbReference type="CDD" id="cd00570">
    <property type="entry name" value="GST_N_family"/>
    <property type="match status" value="1"/>
</dbReference>
<dbReference type="Gene3D" id="3.40.30.10">
    <property type="entry name" value="Glutaredoxin"/>
    <property type="match status" value="1"/>
</dbReference>
<dbReference type="InterPro" id="IPR036282">
    <property type="entry name" value="Glutathione-S-Trfase_C_sf"/>
</dbReference>
<feature type="domain" description="GST N-terminal" evidence="1">
    <location>
        <begin position="27"/>
        <end position="105"/>
    </location>
</feature>
<dbReference type="AlphaFoldDB" id="A0A8H3FRZ9"/>
<dbReference type="SUPFAM" id="SSF52833">
    <property type="entry name" value="Thioredoxin-like"/>
    <property type="match status" value="1"/>
</dbReference>
<dbReference type="SFLD" id="SFLDS00019">
    <property type="entry name" value="Glutathione_Transferase_(cytos"/>
    <property type="match status" value="1"/>
</dbReference>
<keyword evidence="3" id="KW-1185">Reference proteome</keyword>
<proteinExistence type="predicted"/>
<name>A0A8H3FRZ9_9LECA</name>
<dbReference type="OrthoDB" id="4951845at2759"/>
<dbReference type="InterPro" id="IPR040079">
    <property type="entry name" value="Glutathione_S-Trfase"/>
</dbReference>
<dbReference type="EMBL" id="CAJPDS010000042">
    <property type="protein sequence ID" value="CAF9926758.1"/>
    <property type="molecule type" value="Genomic_DNA"/>
</dbReference>
<reference evidence="2" key="1">
    <citation type="submission" date="2021-03" db="EMBL/GenBank/DDBJ databases">
        <authorList>
            <person name="Tagirdzhanova G."/>
        </authorList>
    </citation>
    <scope>NUCLEOTIDE SEQUENCE</scope>
</reference>
<dbReference type="GO" id="GO:0005737">
    <property type="term" value="C:cytoplasm"/>
    <property type="evidence" value="ECO:0007669"/>
    <property type="project" value="InterPro"/>
</dbReference>
<protein>
    <recommendedName>
        <fullName evidence="1">GST N-terminal domain-containing protein</fullName>
    </recommendedName>
</protein>
<dbReference type="InterPro" id="IPR036249">
    <property type="entry name" value="Thioredoxin-like_sf"/>
</dbReference>
<dbReference type="GO" id="GO:0098754">
    <property type="term" value="P:detoxification"/>
    <property type="evidence" value="ECO:0007669"/>
    <property type="project" value="UniProtKB-ARBA"/>
</dbReference>
<evidence type="ECO:0000313" key="2">
    <source>
        <dbReference type="EMBL" id="CAF9926758.1"/>
    </source>
</evidence>
<dbReference type="SFLD" id="SFLDG00358">
    <property type="entry name" value="Main_(cytGST)"/>
    <property type="match status" value="1"/>
</dbReference>
<evidence type="ECO:0000259" key="1">
    <source>
        <dbReference type="PROSITE" id="PS50404"/>
    </source>
</evidence>
<dbReference type="Gene3D" id="1.20.1050.10">
    <property type="match status" value="1"/>
</dbReference>
<dbReference type="PANTHER" id="PTHR43968:SF13">
    <property type="entry name" value="GLUTATHIONE TRANSFERASE OMEGA-1"/>
    <property type="match status" value="1"/>
</dbReference>
<sequence>MPPPDADIYATASGPAKAVVDAHSTEQSLKLYSGWFCPFVQRVWIVLEEKEIPYPYVEVNPYHKPESLLSLNPRGLVPTLKYENKPLYESTVICEFLEDAYPDHGVKLLPADPYLRARIRIWIDFPGQQKDKTIWDVRNVFLDTLKEFAEAMDEEGPYFLGKEPTLVDYVVAPWAVRLWVFDHFKEGGLGIPDEGKGAKDEKSWARWRTWLGAIEGRKSIQNTTSGKDHYLPIYQRYADNTAQSELAKATREGKGVP</sequence>
<dbReference type="Pfam" id="PF13410">
    <property type="entry name" value="GST_C_2"/>
    <property type="match status" value="1"/>
</dbReference>
<dbReference type="Proteomes" id="UP000664521">
    <property type="component" value="Unassembled WGS sequence"/>
</dbReference>
<dbReference type="InterPro" id="IPR050983">
    <property type="entry name" value="GST_Omega/HSP26"/>
</dbReference>
<dbReference type="PANTHER" id="PTHR43968">
    <property type="match status" value="1"/>
</dbReference>